<dbReference type="Gene3D" id="1.10.510.10">
    <property type="entry name" value="Transferase(Phosphotransferase) domain 1"/>
    <property type="match status" value="1"/>
</dbReference>
<evidence type="ECO:0000256" key="8">
    <source>
        <dbReference type="SAM" id="MobiDB-lite"/>
    </source>
</evidence>
<dbReference type="Pfam" id="PF03023">
    <property type="entry name" value="MurJ"/>
    <property type="match status" value="1"/>
</dbReference>
<dbReference type="Proteomes" id="UP000661894">
    <property type="component" value="Unassembled WGS sequence"/>
</dbReference>
<gene>
    <name evidence="10" type="primary">murJ</name>
    <name evidence="10" type="ORF">H9624_06750</name>
</gene>
<feature type="region of interest" description="Disordered" evidence="8">
    <location>
        <begin position="1282"/>
        <end position="1303"/>
    </location>
</feature>
<feature type="transmembrane region" description="Helical" evidence="9">
    <location>
        <begin position="248"/>
        <end position="272"/>
    </location>
</feature>
<feature type="compositionally biased region" description="Pro residues" evidence="8">
    <location>
        <begin position="888"/>
        <end position="900"/>
    </location>
</feature>
<feature type="compositionally biased region" description="Low complexity" evidence="8">
    <location>
        <begin position="934"/>
        <end position="949"/>
    </location>
</feature>
<feature type="compositionally biased region" description="Low complexity" evidence="8">
    <location>
        <begin position="908"/>
        <end position="924"/>
    </location>
</feature>
<feature type="transmembrane region" description="Helical" evidence="9">
    <location>
        <begin position="292"/>
        <end position="310"/>
    </location>
</feature>
<dbReference type="CDD" id="cd13973">
    <property type="entry name" value="PK_MviN-like"/>
    <property type="match status" value="1"/>
</dbReference>
<comment type="subcellular location">
    <subcellularLocation>
        <location evidence="1">Cell membrane</location>
        <topology evidence="1">Multi-pass membrane protein</topology>
    </subcellularLocation>
</comment>
<dbReference type="InterPro" id="IPR011009">
    <property type="entry name" value="Kinase-like_dom_sf"/>
</dbReference>
<dbReference type="CDD" id="cd13123">
    <property type="entry name" value="MATE_MurJ_like"/>
    <property type="match status" value="1"/>
</dbReference>
<keyword evidence="4" id="KW-0133">Cell shape</keyword>
<feature type="transmembrane region" description="Helical" evidence="9">
    <location>
        <begin position="471"/>
        <end position="490"/>
    </location>
</feature>
<sequence length="1346" mass="139693">MSEERRGLAGSAAVMFTGTLVSRVLGLLRNIALIGAIGLTGAANSFSVANKLPNVVYMLVAGGVLNAILVPQIVRAMKQRDGGDEYVNRLLTIAGAALLGLTILLTAGAGVLVTIYASELDPAWFDIAVAFALWCVPQLFFYGMYTLLGQVLNARGNFGPYMWAPALNNVIALIGLVAYIVIFGGRATGAHEDPAAWSGLRIGVIGGTATLGVALQALILIVPLYRSGFRFRPRWGLRGSGLGRASKVATWAFASLLVAQLGFIAISNLAAAAADRGEGFAPGNAAWDNANFLYLLPQSLITVSLVTALFTRVSGYAASGDTAKVRDDLSLGLRTIAVFTVFAGGALAVLALPLVQAAYPTTTIPEAEGIARVVVALLGGIAALGAFTMIQRVYYAFEDTKSLFKLQVPLTALVIVGSLLSMLLPPEWWLVGAAVATAASNVVGSVIAYLALRLKLPSLDGGRVLRSHLRIVLAATPPLLLGWLLLHLIGPVSTAQADIARAFQSLLKVALVGTVMGVGYLLLLRLLKVSELDVILDPALRVLRKVAGRVPGLRGWAGAGGAPARTMGRDDRGPGPGPDRGSRTLDEHAPGTAPTLDQGTLLSGRYLLDRETTPVLPATALWHGRDEILEREVRALVLPSTTGASAETLDAARRAALVDDPRLERVLDVGAHEGHAFVVTDVANGPSLAELATSGPMAPEQARAVVGEVASALEAARRRGVHHLVLLPSAVHVTADGQVRLGGLGVAAAYLGVDHDPLSAARVDTLGLVRLLYLALTGTWPEPDGGPELARQVPPAPLVGGVPVAPSSLRDDVPADLDALCTRTFAGEGPRTPSELIRELAPWRDINVEALTSDHPVWPLAGSLGAGAGVGAAAAAAAPSATALPSSPVVPPAPAVPTPAPEEELEPAAEVPEPALVDEAPAVEPTDEAEPAADLEPAAPAAAAEPAVELAPTQPSFDDVVADTPDQARQPALDTTDWQPRPVPSGAGAPADFTAVVAPEDDDAAAPHAARHPRGSVVTAAIGAGVGGAAATVADSTRKGVDAVRRRVSAGAGKVSAAAAARAAEREARAEEELAKTREADVRAALEHGRVPADPQRPERVTEAPEQPAQDRSWESVVAEEPEREPGAPVPFRERRLDPTPIVLAVALVALLIGAIIAFRTLVAEPEDYVAPPAATTEAPASPEESEPAAEPETSAAPEETTPPEPPAVASLAPLDPEGDGAENPELTPQALDGDADTYWRSRSYVDPQYGMKSGIGLHVELEEATLVSSVTMDLMGEGGNVEIRATSPDEPTEGEVLASGEMGPDTTFAFDEPVETDSIVLWFTSLPVADSDGRNRIELAELTVE</sequence>
<dbReference type="PANTHER" id="PTHR47019:SF1">
    <property type="entry name" value="LIPID II FLIPPASE MURJ"/>
    <property type="match status" value="1"/>
</dbReference>
<feature type="transmembrane region" description="Helical" evidence="9">
    <location>
        <begin position="1142"/>
        <end position="1163"/>
    </location>
</feature>
<organism evidence="10 11">
    <name type="scientific">Oceanitalea stevensii</name>
    <dbReference type="NCBI Taxonomy" id="2763072"/>
    <lineage>
        <taxon>Bacteria</taxon>
        <taxon>Bacillati</taxon>
        <taxon>Actinomycetota</taxon>
        <taxon>Actinomycetes</taxon>
        <taxon>Micrococcales</taxon>
        <taxon>Bogoriellaceae</taxon>
        <taxon>Georgenia</taxon>
    </lineage>
</organism>
<feature type="compositionally biased region" description="Basic and acidic residues" evidence="8">
    <location>
        <begin position="1088"/>
        <end position="1103"/>
    </location>
</feature>
<evidence type="ECO:0000256" key="4">
    <source>
        <dbReference type="ARBA" id="ARBA00022960"/>
    </source>
</evidence>
<protein>
    <submittedName>
        <fullName evidence="10">Murein biosynthesis integral membrane protein MurJ</fullName>
    </submittedName>
</protein>
<feature type="region of interest" description="Disordered" evidence="8">
    <location>
        <begin position="1088"/>
        <end position="1134"/>
    </location>
</feature>
<proteinExistence type="predicted"/>
<accession>A0ABR8Z115</accession>
<feature type="transmembrane region" description="Helical" evidence="9">
    <location>
        <begin position="202"/>
        <end position="227"/>
    </location>
</feature>
<keyword evidence="6 9" id="KW-1133">Transmembrane helix</keyword>
<feature type="transmembrane region" description="Helical" evidence="9">
    <location>
        <begin position="331"/>
        <end position="358"/>
    </location>
</feature>
<feature type="transmembrane region" description="Helical" evidence="9">
    <location>
        <begin position="123"/>
        <end position="148"/>
    </location>
</feature>
<feature type="transmembrane region" description="Helical" evidence="9">
    <location>
        <begin position="20"/>
        <end position="43"/>
    </location>
</feature>
<feature type="compositionally biased region" description="Low complexity" evidence="8">
    <location>
        <begin position="1173"/>
        <end position="1183"/>
    </location>
</feature>
<evidence type="ECO:0000256" key="1">
    <source>
        <dbReference type="ARBA" id="ARBA00004651"/>
    </source>
</evidence>
<evidence type="ECO:0000256" key="2">
    <source>
        <dbReference type="ARBA" id="ARBA00022475"/>
    </source>
</evidence>
<feature type="compositionally biased region" description="Basic and acidic residues" evidence="8">
    <location>
        <begin position="580"/>
        <end position="589"/>
    </location>
</feature>
<feature type="region of interest" description="Disordered" evidence="8">
    <location>
        <begin position="883"/>
        <end position="949"/>
    </location>
</feature>
<reference evidence="10 11" key="1">
    <citation type="submission" date="2020-08" db="EMBL/GenBank/DDBJ databases">
        <title>A Genomic Blueprint of the Chicken Gut Microbiome.</title>
        <authorList>
            <person name="Gilroy R."/>
            <person name="Ravi A."/>
            <person name="Getino M."/>
            <person name="Pursley I."/>
            <person name="Horton D.L."/>
            <person name="Alikhan N.-F."/>
            <person name="Baker D."/>
            <person name="Gharbi K."/>
            <person name="Hall N."/>
            <person name="Watson M."/>
            <person name="Adriaenssens E.M."/>
            <person name="Foster-Nyarko E."/>
            <person name="Jarju S."/>
            <person name="Secka A."/>
            <person name="Antonio M."/>
            <person name="Oren A."/>
            <person name="Chaudhuri R."/>
            <person name="La Ragione R.M."/>
            <person name="Hildebrand F."/>
            <person name="Pallen M.J."/>
        </authorList>
    </citation>
    <scope>NUCLEOTIDE SEQUENCE [LARGE SCALE GENOMIC DNA]</scope>
    <source>
        <strain evidence="10 11">Sa1BUA1</strain>
    </source>
</reference>
<keyword evidence="5" id="KW-0573">Peptidoglycan synthesis</keyword>
<feature type="region of interest" description="Disordered" evidence="8">
    <location>
        <begin position="558"/>
        <end position="596"/>
    </location>
</feature>
<evidence type="ECO:0000256" key="3">
    <source>
        <dbReference type="ARBA" id="ARBA00022692"/>
    </source>
</evidence>
<dbReference type="EMBL" id="JACSPO010000002">
    <property type="protein sequence ID" value="MBD8062017.1"/>
    <property type="molecule type" value="Genomic_DNA"/>
</dbReference>
<dbReference type="InterPro" id="IPR051050">
    <property type="entry name" value="Lipid_II_flippase_MurJ/MviN"/>
</dbReference>
<evidence type="ECO:0000256" key="9">
    <source>
        <dbReference type="SAM" id="Phobius"/>
    </source>
</evidence>
<evidence type="ECO:0000256" key="6">
    <source>
        <dbReference type="ARBA" id="ARBA00022989"/>
    </source>
</evidence>
<keyword evidence="3 9" id="KW-0812">Transmembrane</keyword>
<keyword evidence="11" id="KW-1185">Reference proteome</keyword>
<feature type="transmembrane region" description="Helical" evidence="9">
    <location>
        <begin position="370"/>
        <end position="390"/>
    </location>
</feature>
<evidence type="ECO:0000313" key="11">
    <source>
        <dbReference type="Proteomes" id="UP000661894"/>
    </source>
</evidence>
<feature type="transmembrane region" description="Helical" evidence="9">
    <location>
        <begin position="86"/>
        <end position="117"/>
    </location>
</feature>
<name>A0ABR8Z115_9MICO</name>
<dbReference type="InterPro" id="IPR004268">
    <property type="entry name" value="MurJ"/>
</dbReference>
<dbReference type="PRINTS" id="PR01806">
    <property type="entry name" value="VIRFACTRMVIN"/>
</dbReference>
<dbReference type="SUPFAM" id="SSF56112">
    <property type="entry name" value="Protein kinase-like (PK-like)"/>
    <property type="match status" value="1"/>
</dbReference>
<feature type="transmembrane region" description="Helical" evidence="9">
    <location>
        <begin position="502"/>
        <end position="523"/>
    </location>
</feature>
<feature type="transmembrane region" description="Helical" evidence="9">
    <location>
        <begin position="55"/>
        <end position="74"/>
    </location>
</feature>
<comment type="caution">
    <text evidence="10">The sequence shown here is derived from an EMBL/GenBank/DDBJ whole genome shotgun (WGS) entry which is preliminary data.</text>
</comment>
<dbReference type="NCBIfam" id="TIGR01695">
    <property type="entry name" value="murJ_mviN"/>
    <property type="match status" value="1"/>
</dbReference>
<feature type="transmembrane region" description="Helical" evidence="9">
    <location>
        <begin position="402"/>
        <end position="422"/>
    </location>
</feature>
<evidence type="ECO:0000256" key="7">
    <source>
        <dbReference type="ARBA" id="ARBA00023136"/>
    </source>
</evidence>
<evidence type="ECO:0000256" key="5">
    <source>
        <dbReference type="ARBA" id="ARBA00022984"/>
    </source>
</evidence>
<keyword evidence="2" id="KW-1003">Cell membrane</keyword>
<feature type="transmembrane region" description="Helical" evidence="9">
    <location>
        <begin position="428"/>
        <end position="450"/>
    </location>
</feature>
<dbReference type="PANTHER" id="PTHR47019">
    <property type="entry name" value="LIPID II FLIPPASE MURJ"/>
    <property type="match status" value="1"/>
</dbReference>
<feature type="region of interest" description="Disordered" evidence="8">
    <location>
        <begin position="970"/>
        <end position="991"/>
    </location>
</feature>
<keyword evidence="7 9" id="KW-0472">Membrane</keyword>
<feature type="region of interest" description="Disordered" evidence="8">
    <location>
        <begin position="1173"/>
        <end position="1235"/>
    </location>
</feature>
<dbReference type="RefSeq" id="WP_251839131.1">
    <property type="nucleotide sequence ID" value="NZ_JACSPO010000002.1"/>
</dbReference>
<feature type="transmembrane region" description="Helical" evidence="9">
    <location>
        <begin position="160"/>
        <end position="182"/>
    </location>
</feature>
<evidence type="ECO:0000313" key="10">
    <source>
        <dbReference type="EMBL" id="MBD8062017.1"/>
    </source>
</evidence>
<feature type="compositionally biased region" description="Low complexity" evidence="8">
    <location>
        <begin position="1191"/>
        <end position="1200"/>
    </location>
</feature>